<feature type="transmembrane region" description="Helical" evidence="1">
    <location>
        <begin position="152"/>
        <end position="173"/>
    </location>
</feature>
<keyword evidence="1" id="KW-0812">Transmembrane</keyword>
<dbReference type="EMBL" id="CP017146">
    <property type="protein sequence ID" value="QHO69231.1"/>
    <property type="molecule type" value="Genomic_DNA"/>
</dbReference>
<organism evidence="2 3">
    <name type="scientific">Marisediminicola antarctica</name>
    <dbReference type="NCBI Taxonomy" id="674079"/>
    <lineage>
        <taxon>Bacteria</taxon>
        <taxon>Bacillati</taxon>
        <taxon>Actinomycetota</taxon>
        <taxon>Actinomycetes</taxon>
        <taxon>Micrococcales</taxon>
        <taxon>Microbacteriaceae</taxon>
        <taxon>Marisediminicola</taxon>
    </lineage>
</organism>
<feature type="transmembrane region" description="Helical" evidence="1">
    <location>
        <begin position="21"/>
        <end position="43"/>
    </location>
</feature>
<protein>
    <recommendedName>
        <fullName evidence="4">DUF2254 domain-containing protein</fullName>
    </recommendedName>
</protein>
<sequence length="458" mass="49107">MASSTPRRAGGRRITESLRAQLWPVPSIAIAFAIAIGIALPILDEAIDDNLPVWLTVYLFQGGADASRAVLQAIAGSLITVTALTFSLTVVTIQLASSQFSPRLLRTFTSDSVVHATLGLLLGTFVFSLTVLRTVRTGDDERDVFIPLMSTTLAYVLAVASVIGLVVFLAHLVRELRIETMLSTVHAETFAELERSFPDGPGETVIVPTGGRSTEILVDAAKSGFLLTVDEHSLLDLATAHSVVIRIDALPGASLVRGVPLATLWPQKPGTEIAEDDLAELRSSVAAAVSSGSERTIVQDAGFGLRQLIDVAVKALSPGINDPTTAVHTLGHAAALLCDLAARDLGPRLLRDESELVCVIVHRPTFAHYLDLVIAQPRLYGIADAAVTARLLRLLQEVAWNGEVPAVRAAVRDQLARMRESMARQEWIEADRSRLNALATEVDDALDGRWRAEAHGAD</sequence>
<keyword evidence="3" id="KW-1185">Reference proteome</keyword>
<gene>
    <name evidence="2" type="ORF">BHD05_05795</name>
</gene>
<dbReference type="AlphaFoldDB" id="A0A7L5AJD2"/>
<proteinExistence type="predicted"/>
<dbReference type="OrthoDB" id="2955631at2"/>
<dbReference type="Pfam" id="PF10011">
    <property type="entry name" value="DUF2254"/>
    <property type="match status" value="1"/>
</dbReference>
<evidence type="ECO:0000313" key="3">
    <source>
        <dbReference type="Proteomes" id="UP000464507"/>
    </source>
</evidence>
<dbReference type="InterPro" id="IPR018723">
    <property type="entry name" value="DUF2254_membrane"/>
</dbReference>
<feature type="transmembrane region" description="Helical" evidence="1">
    <location>
        <begin position="69"/>
        <end position="93"/>
    </location>
</feature>
<evidence type="ECO:0000256" key="1">
    <source>
        <dbReference type="SAM" id="Phobius"/>
    </source>
</evidence>
<dbReference type="KEGG" id="mant:BHD05_05795"/>
<evidence type="ECO:0008006" key="4">
    <source>
        <dbReference type="Google" id="ProtNLM"/>
    </source>
</evidence>
<evidence type="ECO:0000313" key="2">
    <source>
        <dbReference type="EMBL" id="QHO69231.1"/>
    </source>
</evidence>
<dbReference type="Proteomes" id="UP000464507">
    <property type="component" value="Chromosome"/>
</dbReference>
<dbReference type="RefSeq" id="WP_161885597.1">
    <property type="nucleotide sequence ID" value="NZ_CP017146.1"/>
</dbReference>
<keyword evidence="1" id="KW-0472">Membrane</keyword>
<feature type="transmembrane region" description="Helical" evidence="1">
    <location>
        <begin position="113"/>
        <end position="132"/>
    </location>
</feature>
<reference evidence="2 3" key="1">
    <citation type="submission" date="2016-09" db="EMBL/GenBank/DDBJ databases">
        <title>Complete genome sequence of microbes from the polar regions.</title>
        <authorList>
            <person name="Liao L."/>
            <person name="Chen B."/>
        </authorList>
    </citation>
    <scope>NUCLEOTIDE SEQUENCE [LARGE SCALE GENOMIC DNA]</scope>
    <source>
        <strain evidence="2 3">ZS314</strain>
    </source>
</reference>
<keyword evidence="1" id="KW-1133">Transmembrane helix</keyword>
<name>A0A7L5AJD2_9MICO</name>
<accession>A0A7L5AJD2</accession>